<comment type="caution">
    <text evidence="1">The sequence shown here is derived from an EMBL/GenBank/DDBJ whole genome shotgun (WGS) entry which is preliminary data.</text>
</comment>
<name>A0A7J7M8R7_9MAGN</name>
<proteinExistence type="predicted"/>
<evidence type="ECO:0000313" key="1">
    <source>
        <dbReference type="EMBL" id="KAF6151275.1"/>
    </source>
</evidence>
<gene>
    <name evidence="1" type="ORF">GIB67_020597</name>
</gene>
<dbReference type="EMBL" id="JACGCM010001700">
    <property type="protein sequence ID" value="KAF6151275.1"/>
    <property type="molecule type" value="Genomic_DNA"/>
</dbReference>
<accession>A0A7J7M8R7</accession>
<keyword evidence="2" id="KW-1185">Reference proteome</keyword>
<sequence length="112" mass="13194">MDSCEVPKDLFVRGTLYFVKRDVNSSSCTNASDSYILWKREPDEHFQRVQQSGNMYSNYKCDSHLYVLRDVLKGLPRSADRTDLYAKHAVRFLPKYMRLRHCIADFLDSYSL</sequence>
<organism evidence="1 2">
    <name type="scientific">Kingdonia uniflora</name>
    <dbReference type="NCBI Taxonomy" id="39325"/>
    <lineage>
        <taxon>Eukaryota</taxon>
        <taxon>Viridiplantae</taxon>
        <taxon>Streptophyta</taxon>
        <taxon>Embryophyta</taxon>
        <taxon>Tracheophyta</taxon>
        <taxon>Spermatophyta</taxon>
        <taxon>Magnoliopsida</taxon>
        <taxon>Ranunculales</taxon>
        <taxon>Circaeasteraceae</taxon>
        <taxon>Kingdonia</taxon>
    </lineage>
</organism>
<protein>
    <submittedName>
        <fullName evidence="1">Uncharacterized protein</fullName>
    </submittedName>
</protein>
<dbReference type="Proteomes" id="UP000541444">
    <property type="component" value="Unassembled WGS sequence"/>
</dbReference>
<dbReference type="AlphaFoldDB" id="A0A7J7M8R7"/>
<dbReference type="PANTHER" id="PTHR47418">
    <property type="entry name" value="ALPHA/BETA-HYDROLASES SUPERFAMILY PROTEIN"/>
    <property type="match status" value="1"/>
</dbReference>
<evidence type="ECO:0000313" key="2">
    <source>
        <dbReference type="Proteomes" id="UP000541444"/>
    </source>
</evidence>
<reference evidence="1 2" key="1">
    <citation type="journal article" date="2020" name="IScience">
        <title>Genome Sequencing of the Endangered Kingdonia uniflora (Circaeasteraceae, Ranunculales) Reveals Potential Mechanisms of Evolutionary Specialization.</title>
        <authorList>
            <person name="Sun Y."/>
            <person name="Deng T."/>
            <person name="Zhang A."/>
            <person name="Moore M.J."/>
            <person name="Landis J.B."/>
            <person name="Lin N."/>
            <person name="Zhang H."/>
            <person name="Zhang X."/>
            <person name="Huang J."/>
            <person name="Zhang X."/>
            <person name="Sun H."/>
            <person name="Wang H."/>
        </authorList>
    </citation>
    <scope>NUCLEOTIDE SEQUENCE [LARGE SCALE GENOMIC DNA]</scope>
    <source>
        <strain evidence="1">TB1705</strain>
        <tissue evidence="1">Leaf</tissue>
    </source>
</reference>
<dbReference type="OrthoDB" id="438440at2759"/>